<dbReference type="OrthoDB" id="248646at2759"/>
<accession>V5B9S2</accession>
<evidence type="ECO:0000313" key="4">
    <source>
        <dbReference type="Proteomes" id="UP000017861"/>
    </source>
</evidence>
<keyword evidence="2" id="KW-1133">Transmembrane helix</keyword>
<name>V5B9S2_TRYCR</name>
<evidence type="ECO:0000256" key="2">
    <source>
        <dbReference type="SAM" id="Phobius"/>
    </source>
</evidence>
<keyword evidence="2" id="KW-0812">Transmembrane</keyword>
<feature type="transmembrane region" description="Helical" evidence="2">
    <location>
        <begin position="182"/>
        <end position="206"/>
    </location>
</feature>
<evidence type="ECO:0000256" key="1">
    <source>
        <dbReference type="SAM" id="MobiDB-lite"/>
    </source>
</evidence>
<dbReference type="VEuPathDB" id="TriTrypDB:TCDM_07553"/>
<comment type="caution">
    <text evidence="3">The sequence shown here is derived from an EMBL/GenBank/DDBJ whole genome shotgun (WGS) entry which is preliminary data.</text>
</comment>
<feature type="compositionally biased region" description="Low complexity" evidence="1">
    <location>
        <begin position="123"/>
        <end position="145"/>
    </location>
</feature>
<organism evidence="3 4">
    <name type="scientific">Trypanosoma cruzi Dm28c</name>
    <dbReference type="NCBI Taxonomy" id="1416333"/>
    <lineage>
        <taxon>Eukaryota</taxon>
        <taxon>Discoba</taxon>
        <taxon>Euglenozoa</taxon>
        <taxon>Kinetoplastea</taxon>
        <taxon>Metakinetoplastina</taxon>
        <taxon>Trypanosomatida</taxon>
        <taxon>Trypanosomatidae</taxon>
        <taxon>Trypanosoma</taxon>
        <taxon>Schizotrypanum</taxon>
    </lineage>
</organism>
<dbReference type="AlphaFoldDB" id="V5B9S2"/>
<dbReference type="EMBL" id="AYLP01000091">
    <property type="protein sequence ID" value="ESS64409.1"/>
    <property type="molecule type" value="Genomic_DNA"/>
</dbReference>
<feature type="transmembrane region" description="Helical" evidence="2">
    <location>
        <begin position="226"/>
        <end position="244"/>
    </location>
</feature>
<reference evidence="3 4" key="1">
    <citation type="journal article" date="2014" name="Genome Announc.">
        <title>Trypanosoma cruzi Clone Dm28c Draft Genome Sequence.</title>
        <authorList>
            <person name="Grisard E.C."/>
            <person name="Teixeira S.M."/>
            <person name="de Almeida L.G."/>
            <person name="Stoco P.H."/>
            <person name="Gerber A.L."/>
            <person name="Talavera-Lopez C."/>
            <person name="Lima O.C."/>
            <person name="Andersson B."/>
            <person name="de Vasconcelos A.T."/>
        </authorList>
    </citation>
    <scope>NUCLEOTIDE SEQUENCE [LARGE SCALE GENOMIC DNA]</scope>
    <source>
        <strain evidence="3 4">Dm28c</strain>
    </source>
</reference>
<dbReference type="Proteomes" id="UP000017861">
    <property type="component" value="Unassembled WGS sequence"/>
</dbReference>
<evidence type="ECO:0000313" key="3">
    <source>
        <dbReference type="EMBL" id="ESS64409.1"/>
    </source>
</evidence>
<proteinExistence type="predicted"/>
<protein>
    <submittedName>
        <fullName evidence="3">Uncharacterized protein</fullName>
    </submittedName>
</protein>
<keyword evidence="2" id="KW-0472">Membrane</keyword>
<feature type="region of interest" description="Disordered" evidence="1">
    <location>
        <begin position="123"/>
        <end position="148"/>
    </location>
</feature>
<gene>
    <name evidence="3" type="ORF">TCDM_07553</name>
</gene>
<sequence>MARYMFWRRRGAMQGVVEGHFWSLTRYRIGRRFLGLDYADNVILFPAYRKKTWGGWAAVTLGATNASYLTSDTSSANVLEDGYPLHWRASTKLQAFIAEERKDWNKRKEEVIARRAAAIVAEGEAASSSPSGTSRNNGAANNAGEKGAHEYDEQHFRDAITIKCTSPGFSQRHLRLRPLTTILYKAMYFYIWGIAISVIVQAYLLFRGWLNPPAREGLKNIENHVLHIPKLIFSLCVSGFAWLLQKTQPLVDPLLHVLEEKFPRVNWSVASPKVIATKAHQLAGNEEAAQQLAAMEAERVAAGRAARQQADAERRTWWKRAFFCPFLPIFRPLHHLRRRRHEHK</sequence>